<name>M6JCX3_9LEPT</name>
<evidence type="ECO:0000313" key="2">
    <source>
        <dbReference type="Proteomes" id="UP000012106"/>
    </source>
</evidence>
<comment type="caution">
    <text evidence="1">The sequence shown here is derived from an EMBL/GenBank/DDBJ whole genome shotgun (WGS) entry which is preliminary data.</text>
</comment>
<gene>
    <name evidence="1" type="ORF">LEP1GSC063_2293</name>
</gene>
<protein>
    <recommendedName>
        <fullName evidence="3">Tetratricopeptide repeat protein</fullName>
    </recommendedName>
</protein>
<dbReference type="Proteomes" id="UP000012106">
    <property type="component" value="Unassembled WGS sequence"/>
</dbReference>
<accession>M6JCX3</accession>
<evidence type="ECO:0000313" key="1">
    <source>
        <dbReference type="EMBL" id="EMN19461.1"/>
    </source>
</evidence>
<dbReference type="AlphaFoldDB" id="M6JCX3"/>
<dbReference type="RefSeq" id="WP_004472979.1">
    <property type="nucleotide sequence ID" value="NZ_AHMU02000085.1"/>
</dbReference>
<organism evidence="1 2">
    <name type="scientific">Leptospira santarosai serovar Arenal str. MAVJ 401</name>
    <dbReference type="NCBI Taxonomy" id="1049976"/>
    <lineage>
        <taxon>Bacteria</taxon>
        <taxon>Pseudomonadati</taxon>
        <taxon>Spirochaetota</taxon>
        <taxon>Spirochaetia</taxon>
        <taxon>Leptospirales</taxon>
        <taxon>Leptospiraceae</taxon>
        <taxon>Leptospira</taxon>
    </lineage>
</organism>
<sequence>MSLLTAENLRNRFQLPEEAIVDLLTAKYFDTKVAGRLRLGGESLEPIQLTYLNETEDEEKKNREPKQKLNGRYVCDALSLADCDYNDEDFFDGQIFVWIPSLRCFASWDCDHEQSYLFPGLTWETISKDPIPYLCAQWEPIEKGKNIWDLYELWTLFPYVTYASEFFKEPSSEVEAAFKTRNYSKVIKVCTETLRAAEQPLLNLHDLTTGKVELLCFRSIGRFMTNEVESALDDFEEAISIAEQHDLVAVSRITHPNWYLNDVRQSFSVMSGSLKEKEQYNLFKTFLVELLRKQNKEVLNFVEIFRNRYPFELGDLLDHINSVVENKGELFHSSIRRIQSIS</sequence>
<proteinExistence type="predicted"/>
<dbReference type="EMBL" id="AHMU02000085">
    <property type="protein sequence ID" value="EMN19461.1"/>
    <property type="molecule type" value="Genomic_DNA"/>
</dbReference>
<evidence type="ECO:0008006" key="3">
    <source>
        <dbReference type="Google" id="ProtNLM"/>
    </source>
</evidence>
<reference evidence="1 2" key="1">
    <citation type="submission" date="2013-01" db="EMBL/GenBank/DDBJ databases">
        <authorList>
            <person name="Harkins D.M."/>
            <person name="Durkin A.S."/>
            <person name="Brinkac L.M."/>
            <person name="Haft D.H."/>
            <person name="Selengut J.D."/>
            <person name="Sanka R."/>
            <person name="DePew J."/>
            <person name="Purushe J."/>
            <person name="Hartskeerl R.A."/>
            <person name="Ahmed A."/>
            <person name="van der Linden H."/>
            <person name="Goris M.G.A."/>
            <person name="Vinetz J.M."/>
            <person name="Sutton G.G."/>
            <person name="Nierman W.C."/>
            <person name="Fouts D.E."/>
        </authorList>
    </citation>
    <scope>NUCLEOTIDE SEQUENCE [LARGE SCALE GENOMIC DNA]</scope>
    <source>
        <strain evidence="1 2">MAVJ 401</strain>
    </source>
</reference>